<protein>
    <submittedName>
        <fullName evidence="1">DUF3046 domain-containing protein</fullName>
    </submittedName>
</protein>
<dbReference type="InterPro" id="IPR021408">
    <property type="entry name" value="DUF3046"/>
</dbReference>
<evidence type="ECO:0000313" key="2">
    <source>
        <dbReference type="Proteomes" id="UP000694287"/>
    </source>
</evidence>
<proteinExistence type="predicted"/>
<accession>A0ABS6UTU7</accession>
<sequence length="64" mass="7187">MRLTQFRELMEGEFGAVRAASLAHDHVFAELGGRTVEQALEHGYDAREVWRAVCAAYDVPPARQ</sequence>
<dbReference type="EMBL" id="JADQDK010000001">
    <property type="protein sequence ID" value="MBW0135386.1"/>
    <property type="molecule type" value="Genomic_DNA"/>
</dbReference>
<dbReference type="RefSeq" id="WP_218601351.1">
    <property type="nucleotide sequence ID" value="NZ_JADQDJ010000018.1"/>
</dbReference>
<comment type="caution">
    <text evidence="1">The sequence shown here is derived from an EMBL/GenBank/DDBJ whole genome shotgun (WGS) entry which is preliminary data.</text>
</comment>
<reference evidence="1 2" key="1">
    <citation type="submission" date="2020-11" db="EMBL/GenBank/DDBJ databases">
        <title>Pseudonocardia abyssalis sp. nov. and Pseudonocardia oceani sp. nov., description and phylogenomic analysis of two novel actinomycetes isolated from the deep Southern Ocean.</title>
        <authorList>
            <person name="Parra J."/>
        </authorList>
    </citation>
    <scope>NUCLEOTIDE SEQUENCE [LARGE SCALE GENOMIC DNA]</scope>
    <source>
        <strain evidence="1 2">KRD-168</strain>
    </source>
</reference>
<gene>
    <name evidence="1" type="ORF">I4I81_14125</name>
</gene>
<organism evidence="1 2">
    <name type="scientific">Pseudonocardia abyssalis</name>
    <dbReference type="NCBI Taxonomy" id="2792008"/>
    <lineage>
        <taxon>Bacteria</taxon>
        <taxon>Bacillati</taxon>
        <taxon>Actinomycetota</taxon>
        <taxon>Actinomycetes</taxon>
        <taxon>Pseudonocardiales</taxon>
        <taxon>Pseudonocardiaceae</taxon>
        <taxon>Pseudonocardia</taxon>
    </lineage>
</organism>
<evidence type="ECO:0000313" key="1">
    <source>
        <dbReference type="EMBL" id="MBW0135386.1"/>
    </source>
</evidence>
<dbReference type="Pfam" id="PF11248">
    <property type="entry name" value="DUF3046"/>
    <property type="match status" value="1"/>
</dbReference>
<dbReference type="Proteomes" id="UP000694287">
    <property type="component" value="Unassembled WGS sequence"/>
</dbReference>
<keyword evidence="2" id="KW-1185">Reference proteome</keyword>
<name>A0ABS6UTU7_9PSEU</name>